<dbReference type="EMBL" id="LAZR01000137">
    <property type="protein sequence ID" value="KKN87511.1"/>
    <property type="molecule type" value="Genomic_DNA"/>
</dbReference>
<gene>
    <name evidence="5" type="ORF">LCGC14_0257330</name>
</gene>
<proteinExistence type="predicted"/>
<dbReference type="Pfam" id="PF00691">
    <property type="entry name" value="OmpA"/>
    <property type="match status" value="1"/>
</dbReference>
<keyword evidence="3" id="KW-0998">Cell outer membrane</keyword>
<dbReference type="InterPro" id="IPR036737">
    <property type="entry name" value="OmpA-like_sf"/>
</dbReference>
<dbReference type="PROSITE" id="PS51123">
    <property type="entry name" value="OMPA_2"/>
    <property type="match status" value="1"/>
</dbReference>
<dbReference type="InterPro" id="IPR050330">
    <property type="entry name" value="Bact_OuterMem_StrucFunc"/>
</dbReference>
<name>A0A0F9WN06_9ZZZZ</name>
<dbReference type="CDD" id="cd07185">
    <property type="entry name" value="OmpA_C-like"/>
    <property type="match status" value="1"/>
</dbReference>
<dbReference type="PRINTS" id="PR01021">
    <property type="entry name" value="OMPADOMAIN"/>
</dbReference>
<evidence type="ECO:0000313" key="5">
    <source>
        <dbReference type="EMBL" id="KKN87511.1"/>
    </source>
</evidence>
<dbReference type="InterPro" id="IPR006665">
    <property type="entry name" value="OmpA-like"/>
</dbReference>
<dbReference type="AlphaFoldDB" id="A0A0F9WN06"/>
<evidence type="ECO:0000256" key="2">
    <source>
        <dbReference type="ARBA" id="ARBA00023136"/>
    </source>
</evidence>
<protein>
    <recommendedName>
        <fullName evidence="4">OmpA-like domain-containing protein</fullName>
    </recommendedName>
</protein>
<comment type="caution">
    <text evidence="5">The sequence shown here is derived from an EMBL/GenBank/DDBJ whole genome shotgun (WGS) entry which is preliminary data.</text>
</comment>
<evidence type="ECO:0000256" key="3">
    <source>
        <dbReference type="ARBA" id="ARBA00023237"/>
    </source>
</evidence>
<dbReference type="InterPro" id="IPR006664">
    <property type="entry name" value="OMP_bac"/>
</dbReference>
<reference evidence="5" key="1">
    <citation type="journal article" date="2015" name="Nature">
        <title>Complex archaea that bridge the gap between prokaryotes and eukaryotes.</title>
        <authorList>
            <person name="Spang A."/>
            <person name="Saw J.H."/>
            <person name="Jorgensen S.L."/>
            <person name="Zaremba-Niedzwiedzka K."/>
            <person name="Martijn J."/>
            <person name="Lind A.E."/>
            <person name="van Eijk R."/>
            <person name="Schleper C."/>
            <person name="Guy L."/>
            <person name="Ettema T.J."/>
        </authorList>
    </citation>
    <scope>NUCLEOTIDE SEQUENCE</scope>
</reference>
<sequence length="236" mass="25455">MAMYWIDQMTSAIASTGKITGLCVALAMTVTGCVSSPDPVFTQFHREAGSLTDLGTFGNATLNNRLVMTGERQYTFDLANRFAGEVESTVTFAFNSSQLDGVAQSVLRRQAGWIRQFPEVRFRVYGHTDAVGSNSYNKTLGLRRAQSVVAFLSTQGISRSRLEAVVSFGETQPLIVTQGRARANRRTVTEVSGFVGRHPTVLDGKYAQIIYRDYVASAVPPTLLTGGAAPTGAVGE</sequence>
<dbReference type="PANTHER" id="PTHR30329:SF21">
    <property type="entry name" value="LIPOPROTEIN YIAD-RELATED"/>
    <property type="match status" value="1"/>
</dbReference>
<comment type="subcellular location">
    <subcellularLocation>
        <location evidence="1">Cell outer membrane</location>
    </subcellularLocation>
</comment>
<dbReference type="PANTHER" id="PTHR30329">
    <property type="entry name" value="STATOR ELEMENT OF FLAGELLAR MOTOR COMPLEX"/>
    <property type="match status" value="1"/>
</dbReference>
<evidence type="ECO:0000256" key="1">
    <source>
        <dbReference type="ARBA" id="ARBA00004442"/>
    </source>
</evidence>
<feature type="domain" description="OmpA-like" evidence="4">
    <location>
        <begin position="79"/>
        <end position="195"/>
    </location>
</feature>
<keyword evidence="2" id="KW-0472">Membrane</keyword>
<dbReference type="Gene3D" id="3.30.1330.60">
    <property type="entry name" value="OmpA-like domain"/>
    <property type="match status" value="1"/>
</dbReference>
<evidence type="ECO:0000259" key="4">
    <source>
        <dbReference type="PROSITE" id="PS51123"/>
    </source>
</evidence>
<dbReference type="SUPFAM" id="SSF103088">
    <property type="entry name" value="OmpA-like"/>
    <property type="match status" value="1"/>
</dbReference>
<dbReference type="GO" id="GO:0009279">
    <property type="term" value="C:cell outer membrane"/>
    <property type="evidence" value="ECO:0007669"/>
    <property type="project" value="UniProtKB-SubCell"/>
</dbReference>
<organism evidence="5">
    <name type="scientific">marine sediment metagenome</name>
    <dbReference type="NCBI Taxonomy" id="412755"/>
    <lineage>
        <taxon>unclassified sequences</taxon>
        <taxon>metagenomes</taxon>
        <taxon>ecological metagenomes</taxon>
    </lineage>
</organism>
<accession>A0A0F9WN06</accession>